<reference evidence="2" key="1">
    <citation type="submission" date="2024-02" db="UniProtKB">
        <authorList>
            <consortium name="WormBaseParasite"/>
        </authorList>
    </citation>
    <scope>IDENTIFICATION</scope>
</reference>
<organism evidence="1 2">
    <name type="scientific">Mesorhabditis belari</name>
    <dbReference type="NCBI Taxonomy" id="2138241"/>
    <lineage>
        <taxon>Eukaryota</taxon>
        <taxon>Metazoa</taxon>
        <taxon>Ecdysozoa</taxon>
        <taxon>Nematoda</taxon>
        <taxon>Chromadorea</taxon>
        <taxon>Rhabditida</taxon>
        <taxon>Rhabditina</taxon>
        <taxon>Rhabditomorpha</taxon>
        <taxon>Rhabditoidea</taxon>
        <taxon>Rhabditidae</taxon>
        <taxon>Mesorhabditinae</taxon>
        <taxon>Mesorhabditis</taxon>
    </lineage>
</organism>
<keyword evidence="1" id="KW-1185">Reference proteome</keyword>
<dbReference type="Proteomes" id="UP000887575">
    <property type="component" value="Unassembled WGS sequence"/>
</dbReference>
<dbReference type="AlphaFoldDB" id="A0AAF3J718"/>
<sequence>MLEKVSDQGHVNKPRNRSSYKVVNRNLAGRCFQIVSALCQPPGAWIPSLLSRLVETAGLKTAGLKKVILEILETMIHKPT</sequence>
<accession>A0AAF3J718</accession>
<evidence type="ECO:0000313" key="2">
    <source>
        <dbReference type="WBParaSite" id="MBELARI_LOCUS20207"/>
    </source>
</evidence>
<name>A0AAF3J718_9BILA</name>
<evidence type="ECO:0000313" key="1">
    <source>
        <dbReference type="Proteomes" id="UP000887575"/>
    </source>
</evidence>
<dbReference type="WBParaSite" id="MBELARI_LOCUS20207">
    <property type="protein sequence ID" value="MBELARI_LOCUS20207"/>
    <property type="gene ID" value="MBELARI_LOCUS20207"/>
</dbReference>
<proteinExistence type="predicted"/>
<protein>
    <submittedName>
        <fullName evidence="2">Uncharacterized protein</fullName>
    </submittedName>
</protein>